<dbReference type="GO" id="GO:0006506">
    <property type="term" value="P:GPI anchor biosynthetic process"/>
    <property type="evidence" value="ECO:0007669"/>
    <property type="project" value="TreeGrafter"/>
</dbReference>
<dbReference type="OrthoDB" id="311279at2759"/>
<gene>
    <name evidence="11" type="ORF">FF38_06090</name>
</gene>
<comment type="function">
    <text evidence="10">Regulatory subunit of the dolichol-phosphate mannose (DPM) synthase complex; essential for the ER localization.</text>
</comment>
<feature type="transmembrane region" description="Helical" evidence="10">
    <location>
        <begin position="61"/>
        <end position="84"/>
    </location>
</feature>
<dbReference type="InterPro" id="IPR009914">
    <property type="entry name" value="DPM2"/>
</dbReference>
<evidence type="ECO:0000256" key="1">
    <source>
        <dbReference type="ARBA" id="ARBA00004477"/>
    </source>
</evidence>
<dbReference type="GO" id="GO:0030234">
    <property type="term" value="F:enzyme regulator activity"/>
    <property type="evidence" value="ECO:0007669"/>
    <property type="project" value="UniProtKB-UniRule"/>
</dbReference>
<keyword evidence="4 10" id="KW-0812">Transmembrane</keyword>
<dbReference type="Proteomes" id="UP000037069">
    <property type="component" value="Unassembled WGS sequence"/>
</dbReference>
<comment type="caution">
    <text evidence="11">The sequence shown here is derived from an EMBL/GenBank/DDBJ whole genome shotgun (WGS) entry which is preliminary data.</text>
</comment>
<dbReference type="PANTHER" id="PTHR15039:SF11">
    <property type="entry name" value="DOLICHOL PHOSPHATE-MANNOSE BIOSYNTHESIS REGULATORY PROTEIN"/>
    <property type="match status" value="1"/>
</dbReference>
<evidence type="ECO:0000256" key="10">
    <source>
        <dbReference type="RuleBase" id="RU365084"/>
    </source>
</evidence>
<comment type="similarity">
    <text evidence="2 10">Belongs to the DPM2 family.</text>
</comment>
<dbReference type="GO" id="GO:0180047">
    <property type="term" value="P:dolichol phosphate mannose biosynthetic process"/>
    <property type="evidence" value="ECO:0007669"/>
    <property type="project" value="InterPro"/>
</dbReference>
<reference evidence="11 12" key="1">
    <citation type="journal article" date="2015" name="Nat. Commun.">
        <title>Lucilia cuprina genome unlocks parasitic fly biology to underpin future interventions.</title>
        <authorList>
            <person name="Anstead C.A."/>
            <person name="Korhonen P.K."/>
            <person name="Young N.D."/>
            <person name="Hall R.S."/>
            <person name="Jex A.R."/>
            <person name="Murali S.C."/>
            <person name="Hughes D.S."/>
            <person name="Lee S.F."/>
            <person name="Perry T."/>
            <person name="Stroehlein A.J."/>
            <person name="Ansell B.R."/>
            <person name="Breugelmans B."/>
            <person name="Hofmann A."/>
            <person name="Qu J."/>
            <person name="Dugan S."/>
            <person name="Lee S.L."/>
            <person name="Chao H."/>
            <person name="Dinh H."/>
            <person name="Han Y."/>
            <person name="Doddapaneni H.V."/>
            <person name="Worley K.C."/>
            <person name="Muzny D.M."/>
            <person name="Ioannidis P."/>
            <person name="Waterhouse R.M."/>
            <person name="Zdobnov E.M."/>
            <person name="James P.J."/>
            <person name="Bagnall N.H."/>
            <person name="Kotze A.C."/>
            <person name="Gibbs R.A."/>
            <person name="Richards S."/>
            <person name="Batterham P."/>
            <person name="Gasser R.B."/>
        </authorList>
    </citation>
    <scope>NUCLEOTIDE SEQUENCE [LARGE SCALE GENOMIC DNA]</scope>
    <source>
        <strain evidence="11 12">LS</strain>
        <tissue evidence="11">Full body</tissue>
    </source>
</reference>
<protein>
    <recommendedName>
        <fullName evidence="3 10">Dolichol phosphate-mannose biosynthesis regulatory protein</fullName>
    </recommendedName>
</protein>
<dbReference type="AlphaFoldDB" id="A0A0L0CHY7"/>
<sequence>QPLFKIYSKYMASNAKVGEIVLIVAVSIFLYYFFWVSILPFMLIDEGNLIHSFFPPLEYAFILPAVFGVIFLGGIVVFTLYHIWDFIKTKNAN</sequence>
<evidence type="ECO:0000256" key="6">
    <source>
        <dbReference type="ARBA" id="ARBA00022989"/>
    </source>
</evidence>
<evidence type="ECO:0000313" key="11">
    <source>
        <dbReference type="EMBL" id="KNC31860.1"/>
    </source>
</evidence>
<dbReference type="PANTHER" id="PTHR15039">
    <property type="entry name" value="DOLICHOL PHOSPHATE-MANNOSE BIOSYNTHESIS REGULATORY PROTEIN"/>
    <property type="match status" value="1"/>
</dbReference>
<comment type="function">
    <text evidence="8">Regulates the biosynthesis of dolichol phosphate-mannose. Regulatory subunit of the dolichol-phosphate mannose (DPM) synthase complex; essential for the ER localization and stable expression of DPM1. Part of the glycosylphosphatidylinositol-N-acetylglucosaminyltransferase (GPI-GnT) complex that catalyzes the transfer of N-acetylglucosamine from UDP-N-acetylglucosamine to phosphatidylinositol and participates in the first step of GPI biosynthesis. May act by regulating the GPI-GNT complex.</text>
</comment>
<dbReference type="Pfam" id="PF07297">
    <property type="entry name" value="DPM2"/>
    <property type="match status" value="1"/>
</dbReference>
<dbReference type="GO" id="GO:0033185">
    <property type="term" value="C:dolichol-phosphate-mannose synthase complex"/>
    <property type="evidence" value="ECO:0007669"/>
    <property type="project" value="TreeGrafter"/>
</dbReference>
<comment type="pathway">
    <text evidence="10">Protein modification; protein glycosylation.</text>
</comment>
<keyword evidence="12" id="KW-1185">Reference proteome</keyword>
<dbReference type="OMA" id="YTVWVIG"/>
<keyword evidence="7 10" id="KW-0472">Membrane</keyword>
<evidence type="ECO:0000256" key="8">
    <source>
        <dbReference type="ARBA" id="ARBA00045174"/>
    </source>
</evidence>
<comment type="subcellular location">
    <subcellularLocation>
        <location evidence="1 10">Endoplasmic reticulum membrane</location>
        <topology evidence="1 10">Multi-pass membrane protein</topology>
    </subcellularLocation>
</comment>
<name>A0A0L0CHY7_LUCCU</name>
<proteinExistence type="inferred from homology"/>
<evidence type="ECO:0000256" key="2">
    <source>
        <dbReference type="ARBA" id="ARBA00005478"/>
    </source>
</evidence>
<dbReference type="GO" id="GO:0005789">
    <property type="term" value="C:endoplasmic reticulum membrane"/>
    <property type="evidence" value="ECO:0007669"/>
    <property type="project" value="UniProtKB-SubCell"/>
</dbReference>
<keyword evidence="5 10" id="KW-0256">Endoplasmic reticulum</keyword>
<accession>A0A0L0CHY7</accession>
<dbReference type="EMBL" id="JRES01000375">
    <property type="protein sequence ID" value="KNC31860.1"/>
    <property type="molecule type" value="Genomic_DNA"/>
</dbReference>
<comment type="subunit">
    <text evidence="9">Component of the dolichol-phosphate mannose (DPM) synthase complex composed of DPM1, DPM2 and DPM3; in the complex interacts directly with DPM3. Component of the glycosylphosphatidylinositol-N-acetylglucosaminyltransferase (GPI-GnT) complex composed at least by PIGA, PIGC, PIGH, PIGP, PIGQ, PIGY and DPM2. Interacts with PIGA, PIGC and PIGQ.</text>
</comment>
<dbReference type="STRING" id="7375.A0A0L0CHY7"/>
<evidence type="ECO:0000313" key="12">
    <source>
        <dbReference type="Proteomes" id="UP000037069"/>
    </source>
</evidence>
<evidence type="ECO:0000256" key="9">
    <source>
        <dbReference type="ARBA" id="ARBA00046896"/>
    </source>
</evidence>
<evidence type="ECO:0000256" key="4">
    <source>
        <dbReference type="ARBA" id="ARBA00022692"/>
    </source>
</evidence>
<evidence type="ECO:0000256" key="3">
    <source>
        <dbReference type="ARBA" id="ARBA00018157"/>
    </source>
</evidence>
<organism evidence="11 12">
    <name type="scientific">Lucilia cuprina</name>
    <name type="common">Green bottle fly</name>
    <name type="synonym">Australian sheep blowfly</name>
    <dbReference type="NCBI Taxonomy" id="7375"/>
    <lineage>
        <taxon>Eukaryota</taxon>
        <taxon>Metazoa</taxon>
        <taxon>Ecdysozoa</taxon>
        <taxon>Arthropoda</taxon>
        <taxon>Hexapoda</taxon>
        <taxon>Insecta</taxon>
        <taxon>Pterygota</taxon>
        <taxon>Neoptera</taxon>
        <taxon>Endopterygota</taxon>
        <taxon>Diptera</taxon>
        <taxon>Brachycera</taxon>
        <taxon>Muscomorpha</taxon>
        <taxon>Oestroidea</taxon>
        <taxon>Calliphoridae</taxon>
        <taxon>Luciliinae</taxon>
        <taxon>Lucilia</taxon>
    </lineage>
</organism>
<evidence type="ECO:0000256" key="7">
    <source>
        <dbReference type="ARBA" id="ARBA00023136"/>
    </source>
</evidence>
<evidence type="ECO:0000256" key="5">
    <source>
        <dbReference type="ARBA" id="ARBA00022824"/>
    </source>
</evidence>
<dbReference type="UniPathway" id="UPA00378"/>
<feature type="transmembrane region" description="Helical" evidence="10">
    <location>
        <begin position="20"/>
        <end position="41"/>
    </location>
</feature>
<feature type="non-terminal residue" evidence="11">
    <location>
        <position position="1"/>
    </location>
</feature>
<keyword evidence="6 10" id="KW-1133">Transmembrane helix</keyword>